<dbReference type="GO" id="GO:0005507">
    <property type="term" value="F:copper ion binding"/>
    <property type="evidence" value="ECO:0007669"/>
    <property type="project" value="InterPro"/>
</dbReference>
<dbReference type="PROSITE" id="PS50082">
    <property type="entry name" value="WD_REPEATS_2"/>
    <property type="match status" value="1"/>
</dbReference>
<dbReference type="InterPro" id="IPR019775">
    <property type="entry name" value="WD40_repeat_CS"/>
</dbReference>
<gene>
    <name evidence="11" type="ORF">PENDEC_c024G04471</name>
</gene>
<dbReference type="PROSITE" id="PS00079">
    <property type="entry name" value="MULTICOPPER_OXIDASE1"/>
    <property type="match status" value="1"/>
</dbReference>
<organism evidence="11 12">
    <name type="scientific">Penicillium decumbens</name>
    <dbReference type="NCBI Taxonomy" id="69771"/>
    <lineage>
        <taxon>Eukaryota</taxon>
        <taxon>Fungi</taxon>
        <taxon>Dikarya</taxon>
        <taxon>Ascomycota</taxon>
        <taxon>Pezizomycotina</taxon>
        <taxon>Eurotiomycetes</taxon>
        <taxon>Eurotiomycetidae</taxon>
        <taxon>Eurotiales</taxon>
        <taxon>Aspergillaceae</taxon>
        <taxon>Penicillium</taxon>
    </lineage>
</organism>
<dbReference type="InterPro" id="IPR011706">
    <property type="entry name" value="Cu-oxidase_C"/>
</dbReference>
<evidence type="ECO:0000256" key="6">
    <source>
        <dbReference type="PROSITE-ProRule" id="PRU00221"/>
    </source>
</evidence>
<dbReference type="Gene3D" id="2.130.10.10">
    <property type="entry name" value="YVTN repeat-like/Quinoprotein amine dehydrogenase"/>
    <property type="match status" value="1"/>
</dbReference>
<dbReference type="InterPro" id="IPR008972">
    <property type="entry name" value="Cupredoxin"/>
</dbReference>
<dbReference type="InterPro" id="IPR015943">
    <property type="entry name" value="WD40/YVTN_repeat-like_dom_sf"/>
</dbReference>
<evidence type="ECO:0000259" key="9">
    <source>
        <dbReference type="Pfam" id="PF07731"/>
    </source>
</evidence>
<keyword evidence="12" id="KW-1185">Reference proteome</keyword>
<dbReference type="InterPro" id="IPR001680">
    <property type="entry name" value="WD40_rpt"/>
</dbReference>
<keyword evidence="4" id="KW-0677">Repeat</keyword>
<dbReference type="InterPro" id="IPR033138">
    <property type="entry name" value="Cu_oxidase_CS"/>
</dbReference>
<evidence type="ECO:0000313" key="12">
    <source>
        <dbReference type="Proteomes" id="UP000191522"/>
    </source>
</evidence>
<feature type="domain" description="Plastocyanin-like" evidence="10">
    <location>
        <begin position="739"/>
        <end position="798"/>
    </location>
</feature>
<dbReference type="InterPro" id="IPR011707">
    <property type="entry name" value="Cu-oxidase-like_N"/>
</dbReference>
<dbReference type="CDD" id="cd13876">
    <property type="entry name" value="CuRO_2_Abr2_like"/>
    <property type="match status" value="1"/>
</dbReference>
<dbReference type="SUPFAM" id="SSF50978">
    <property type="entry name" value="WD40 repeat-like"/>
    <property type="match status" value="1"/>
</dbReference>
<dbReference type="InterPro" id="IPR036322">
    <property type="entry name" value="WD40_repeat_dom_sf"/>
</dbReference>
<dbReference type="Gene3D" id="2.60.40.420">
    <property type="entry name" value="Cupredoxins - blue copper proteins"/>
    <property type="match status" value="3"/>
</dbReference>
<sequence length="1235" mass="137633">MNSISSDSSRGGSPALGDDPFAMSMDIMSSRMLRPATRNVMASEEDQRLHNVGVAALAAVAQYPNAVNEESGSLLMSEVVNAMTGSAMPPDPSTSRPFHGNSHLFSNIGRMNYTAHSDPENMPVEPVIFSPQSRTGSDVSDVNLDTSVQQLIERTAPWQAIATIESNYYSGDGDVSRDMVLDYDPIFEENHLSPSIMSDDDLEDLIQFYPDEEEFFHQRHTPYPRAGSPIMDEVNLDEFYTTVNYNATNSSLPQAPGDTGAGQFPLDGDQLEAAALHPETVVHTTTYERNLTIDEFIQRWMIQTNLFCDGFHTEGRSPSQIRSLSKMMNWKSALNTQRPPTYKRSFYDLQQIPWREILKVKRSTARHLRDTWYTSYHNLDYSRIEGAERLPADETYFREKSMYTAHTASIEHFQLRNLMSVPAYNTVHFASRSKVHSWTPELDYIRCLIDLTRPSPESGFLGAVKISSMKSAYGLTMAGGFCGEYALRSSSAEGAGAKGLVTPDFNDGITNHVDIIPSRTGPSPICVFASNDRHLRVLDCETNVFISDQGLSRPINCTATSPDSRLRVVIGDSPEAWVIEADTGRPVHPLRGHRDFGFACAWSPDMRHIATSNQDKTLIIWDARTWRPLETIDSDVAGYRSLRFSPVGGGPRTLLCCEPADRISIIDAQLFQSRQIHDFFGEIGGADYAPDGGSIWVANTDPHFGGFMQYERCQWGSAFGLTDLPNEWVHEDELDGDDRQKGTPWSDGVSGLSQWAILPGQTYQYKWQATPYGTYWYHSHDRSRIMDGLYGAIRIRPSSDRDSPFSMISDNPDDIEAMTKAEENAEIIILSDWDHLTSDAYMQALQESGYDIFVLVNGRGSVYCKDPAELTNLQPPQIKAVINGSLTDKGCDPLLPVLQGNWEHHPEKLPGNLNSGCTPSEGLMSSFTVNPEARWASFNFISAAGLKALAVSIDEHPMYVYEVDGHYIEPQLAHEIPIYNGERYSVMIRLDKEYASYTMRVAGNGNQVISGFANITYQGGEDNDRESTPYIDYGGVNTTAEVIELNTTRLPPYPAILPAHTADDFHLLTLGRINSSWEWTLDGTSFLPANLAAMEPALLNPQAPGLQSSLKIETRNDTWVDIVFQLAIPEPTKLQPPHPIHKHSNKAFLIGKDSGTFTWSSIEEAMDKSPQSFLETPVYRDTFVTAPNGVAWLAIRYHVENPGAFLLHCHMETHLHSGMGMVLLDGVDAWPEVPK</sequence>
<dbReference type="GO" id="GO:0016491">
    <property type="term" value="F:oxidoreductase activity"/>
    <property type="evidence" value="ECO:0007669"/>
    <property type="project" value="UniProtKB-KW"/>
</dbReference>
<dbReference type="PANTHER" id="PTHR43991">
    <property type="entry name" value="WD REPEAT PROTEIN (AFU_ORTHOLOGUE AFUA_8G05640)-RELATED"/>
    <property type="match status" value="1"/>
</dbReference>
<dbReference type="AlphaFoldDB" id="A0A1V6P148"/>
<reference evidence="12" key="1">
    <citation type="journal article" date="2017" name="Nat. Microbiol.">
        <title>Global analysis of biosynthetic gene clusters reveals vast potential of secondary metabolite production in Penicillium species.</title>
        <authorList>
            <person name="Nielsen J.C."/>
            <person name="Grijseels S."/>
            <person name="Prigent S."/>
            <person name="Ji B."/>
            <person name="Dainat J."/>
            <person name="Nielsen K.F."/>
            <person name="Frisvad J.C."/>
            <person name="Workman M."/>
            <person name="Nielsen J."/>
        </authorList>
    </citation>
    <scope>NUCLEOTIDE SEQUENCE [LARGE SCALE GENOMIC DNA]</scope>
    <source>
        <strain evidence="12">IBT 11843</strain>
    </source>
</reference>
<feature type="domain" description="Plastocyanin-like" evidence="8">
    <location>
        <begin position="827"/>
        <end position="1006"/>
    </location>
</feature>
<proteinExistence type="inferred from homology"/>
<dbReference type="PROSITE" id="PS50294">
    <property type="entry name" value="WD_REPEATS_REGION"/>
    <property type="match status" value="1"/>
</dbReference>
<evidence type="ECO:0000256" key="1">
    <source>
        <dbReference type="ARBA" id="ARBA00010609"/>
    </source>
</evidence>
<dbReference type="Proteomes" id="UP000191522">
    <property type="component" value="Unassembled WGS sequence"/>
</dbReference>
<evidence type="ECO:0000256" key="5">
    <source>
        <dbReference type="ARBA" id="ARBA00023002"/>
    </source>
</evidence>
<dbReference type="CDD" id="cd13898">
    <property type="entry name" value="CuRO_3_Abr2_like"/>
    <property type="match status" value="1"/>
</dbReference>
<protein>
    <submittedName>
        <fullName evidence="11">Uncharacterized protein</fullName>
    </submittedName>
</protein>
<dbReference type="PANTHER" id="PTHR43991:SF12">
    <property type="entry name" value="WD REPEAT PROTEIN (AFU_ORTHOLOGUE AFUA_8G05640)"/>
    <property type="match status" value="1"/>
</dbReference>
<feature type="compositionally biased region" description="Low complexity" evidence="7">
    <location>
        <begin position="1"/>
        <end position="13"/>
    </location>
</feature>
<dbReference type="OrthoDB" id="20669at2759"/>
<dbReference type="PROSITE" id="PS00678">
    <property type="entry name" value="WD_REPEATS_1"/>
    <property type="match status" value="1"/>
</dbReference>
<dbReference type="PROSITE" id="PS00080">
    <property type="entry name" value="MULTICOPPER_OXIDASE2"/>
    <property type="match status" value="1"/>
</dbReference>
<evidence type="ECO:0000256" key="7">
    <source>
        <dbReference type="SAM" id="MobiDB-lite"/>
    </source>
</evidence>
<evidence type="ECO:0000256" key="3">
    <source>
        <dbReference type="ARBA" id="ARBA00022723"/>
    </source>
</evidence>
<dbReference type="STRING" id="69771.A0A1V6P148"/>
<dbReference type="InterPro" id="IPR001117">
    <property type="entry name" value="Cu-oxidase_2nd"/>
</dbReference>
<keyword evidence="5" id="KW-0560">Oxidoreductase</keyword>
<feature type="region of interest" description="Disordered" evidence="7">
    <location>
        <begin position="1"/>
        <end position="21"/>
    </location>
</feature>
<accession>A0A1V6P148</accession>
<keyword evidence="3" id="KW-0479">Metal-binding</keyword>
<keyword evidence="2 6" id="KW-0853">WD repeat</keyword>
<feature type="repeat" description="WD" evidence="6">
    <location>
        <begin position="590"/>
        <end position="631"/>
    </location>
</feature>
<dbReference type="EMBL" id="MDYL01000024">
    <property type="protein sequence ID" value="OQD70346.1"/>
    <property type="molecule type" value="Genomic_DNA"/>
</dbReference>
<dbReference type="Pfam" id="PF00394">
    <property type="entry name" value="Cu-oxidase"/>
    <property type="match status" value="1"/>
</dbReference>
<evidence type="ECO:0000259" key="10">
    <source>
        <dbReference type="Pfam" id="PF07732"/>
    </source>
</evidence>
<dbReference type="SMART" id="SM00320">
    <property type="entry name" value="WD40"/>
    <property type="match status" value="2"/>
</dbReference>
<dbReference type="Pfam" id="PF00400">
    <property type="entry name" value="WD40"/>
    <property type="match status" value="1"/>
</dbReference>
<comment type="similarity">
    <text evidence="1">Belongs to the multicopper oxidase family.</text>
</comment>
<evidence type="ECO:0000313" key="11">
    <source>
        <dbReference type="EMBL" id="OQD70346.1"/>
    </source>
</evidence>
<name>A0A1V6P148_PENDC</name>
<feature type="domain" description="Plastocyanin-like" evidence="9">
    <location>
        <begin position="1100"/>
        <end position="1225"/>
    </location>
</feature>
<dbReference type="InterPro" id="IPR002355">
    <property type="entry name" value="Cu_oxidase_Cu_BS"/>
</dbReference>
<evidence type="ECO:0000256" key="4">
    <source>
        <dbReference type="ARBA" id="ARBA00022737"/>
    </source>
</evidence>
<dbReference type="Pfam" id="PF07732">
    <property type="entry name" value="Cu-oxidase_3"/>
    <property type="match status" value="1"/>
</dbReference>
<dbReference type="SUPFAM" id="SSF49503">
    <property type="entry name" value="Cupredoxins"/>
    <property type="match status" value="3"/>
</dbReference>
<evidence type="ECO:0000256" key="2">
    <source>
        <dbReference type="ARBA" id="ARBA00022574"/>
    </source>
</evidence>
<dbReference type="Pfam" id="PF07731">
    <property type="entry name" value="Cu-oxidase_2"/>
    <property type="match status" value="1"/>
</dbReference>
<comment type="caution">
    <text evidence="11">The sequence shown here is derived from an EMBL/GenBank/DDBJ whole genome shotgun (WGS) entry which is preliminary data.</text>
</comment>
<evidence type="ECO:0000259" key="8">
    <source>
        <dbReference type="Pfam" id="PF00394"/>
    </source>
</evidence>